<dbReference type="Proteomes" id="UP000518300">
    <property type="component" value="Unassembled WGS sequence"/>
</dbReference>
<dbReference type="InterPro" id="IPR029068">
    <property type="entry name" value="Glyas_Bleomycin-R_OHBP_Dase"/>
</dbReference>
<accession>A0A848LJB5</accession>
<reference evidence="2 3" key="1">
    <citation type="submission" date="2020-04" db="EMBL/GenBank/DDBJ databases">
        <title>Draft genome of Pyxidicoccus fallax type strain.</title>
        <authorList>
            <person name="Whitworth D.E."/>
        </authorList>
    </citation>
    <scope>NUCLEOTIDE SEQUENCE [LARGE SCALE GENOMIC DNA]</scope>
    <source>
        <strain evidence="2 3">DSM 14698</strain>
    </source>
</reference>
<sequence>MSIQAATPYFLLNGRTEQAIALYQRALGARTETLQRFGDMPGGCPTDLKNRVMHAELRVGSAMLMMSDGPQDVPQAPAGGNVSVALSFDDPAQLRRSFETLAATGKVIQPVIDAPWGGLFGVVQDEFGIHWMVNSDKKA</sequence>
<evidence type="ECO:0000259" key="1">
    <source>
        <dbReference type="Pfam" id="PF00903"/>
    </source>
</evidence>
<dbReference type="PANTHER" id="PTHR33990:SF1">
    <property type="entry name" value="PROTEIN YJDN"/>
    <property type="match status" value="1"/>
</dbReference>
<dbReference type="PANTHER" id="PTHR33990">
    <property type="entry name" value="PROTEIN YJDN-RELATED"/>
    <property type="match status" value="1"/>
</dbReference>
<dbReference type="AlphaFoldDB" id="A0A848LJB5"/>
<dbReference type="EMBL" id="JABBJJ010000110">
    <property type="protein sequence ID" value="NMO17794.1"/>
    <property type="molecule type" value="Genomic_DNA"/>
</dbReference>
<dbReference type="RefSeq" id="WP_169347074.1">
    <property type="nucleotide sequence ID" value="NZ_JABBJJ010000110.1"/>
</dbReference>
<feature type="domain" description="Glyoxalase/fosfomycin resistance/dioxygenase" evidence="1">
    <location>
        <begin position="12"/>
        <end position="132"/>
    </location>
</feature>
<proteinExistence type="predicted"/>
<protein>
    <submittedName>
        <fullName evidence="2">VOC family protein</fullName>
    </submittedName>
</protein>
<evidence type="ECO:0000313" key="2">
    <source>
        <dbReference type="EMBL" id="NMO17794.1"/>
    </source>
</evidence>
<evidence type="ECO:0000313" key="3">
    <source>
        <dbReference type="Proteomes" id="UP000518300"/>
    </source>
</evidence>
<dbReference type="InterPro" id="IPR028973">
    <property type="entry name" value="PhnB-like"/>
</dbReference>
<dbReference type="Pfam" id="PF00903">
    <property type="entry name" value="Glyoxalase"/>
    <property type="match status" value="1"/>
</dbReference>
<dbReference type="SUPFAM" id="SSF54593">
    <property type="entry name" value="Glyoxalase/Bleomycin resistance protein/Dihydroxybiphenyl dioxygenase"/>
    <property type="match status" value="1"/>
</dbReference>
<name>A0A848LJB5_9BACT</name>
<organism evidence="2 3">
    <name type="scientific">Pyxidicoccus fallax</name>
    <dbReference type="NCBI Taxonomy" id="394095"/>
    <lineage>
        <taxon>Bacteria</taxon>
        <taxon>Pseudomonadati</taxon>
        <taxon>Myxococcota</taxon>
        <taxon>Myxococcia</taxon>
        <taxon>Myxococcales</taxon>
        <taxon>Cystobacterineae</taxon>
        <taxon>Myxococcaceae</taxon>
        <taxon>Pyxidicoccus</taxon>
    </lineage>
</organism>
<dbReference type="InterPro" id="IPR004360">
    <property type="entry name" value="Glyas_Fos-R_dOase_dom"/>
</dbReference>
<comment type="caution">
    <text evidence="2">The sequence shown here is derived from an EMBL/GenBank/DDBJ whole genome shotgun (WGS) entry which is preliminary data.</text>
</comment>
<keyword evidence="3" id="KW-1185">Reference proteome</keyword>
<dbReference type="CDD" id="cd06588">
    <property type="entry name" value="PhnB_like"/>
    <property type="match status" value="1"/>
</dbReference>
<dbReference type="Gene3D" id="3.10.180.10">
    <property type="entry name" value="2,3-Dihydroxybiphenyl 1,2-Dioxygenase, domain 1"/>
    <property type="match status" value="1"/>
</dbReference>
<gene>
    <name evidence="2" type="ORF">HG543_23475</name>
</gene>